<evidence type="ECO:0000313" key="1">
    <source>
        <dbReference type="EMBL" id="GJS98905.1"/>
    </source>
</evidence>
<dbReference type="Proteomes" id="UP001151760">
    <property type="component" value="Unassembled WGS sequence"/>
</dbReference>
<comment type="caution">
    <text evidence="1">The sequence shown here is derived from an EMBL/GenBank/DDBJ whole genome shotgun (WGS) entry which is preliminary data.</text>
</comment>
<accession>A0ABQ5ACQ3</accession>
<dbReference type="EMBL" id="BQNB010012079">
    <property type="protein sequence ID" value="GJS98905.1"/>
    <property type="molecule type" value="Genomic_DNA"/>
</dbReference>
<name>A0ABQ5ACQ3_9ASTR</name>
<organism evidence="1 2">
    <name type="scientific">Tanacetum coccineum</name>
    <dbReference type="NCBI Taxonomy" id="301880"/>
    <lineage>
        <taxon>Eukaryota</taxon>
        <taxon>Viridiplantae</taxon>
        <taxon>Streptophyta</taxon>
        <taxon>Embryophyta</taxon>
        <taxon>Tracheophyta</taxon>
        <taxon>Spermatophyta</taxon>
        <taxon>Magnoliopsida</taxon>
        <taxon>eudicotyledons</taxon>
        <taxon>Gunneridae</taxon>
        <taxon>Pentapetalae</taxon>
        <taxon>asterids</taxon>
        <taxon>campanulids</taxon>
        <taxon>Asterales</taxon>
        <taxon>Asteraceae</taxon>
        <taxon>Asteroideae</taxon>
        <taxon>Anthemideae</taxon>
        <taxon>Anthemidinae</taxon>
        <taxon>Tanacetum</taxon>
    </lineage>
</organism>
<reference evidence="1" key="1">
    <citation type="journal article" date="2022" name="Int. J. Mol. Sci.">
        <title>Draft Genome of Tanacetum Coccineum: Genomic Comparison of Closely Related Tanacetum-Family Plants.</title>
        <authorList>
            <person name="Yamashiro T."/>
            <person name="Shiraishi A."/>
            <person name="Nakayama K."/>
            <person name="Satake H."/>
        </authorList>
    </citation>
    <scope>NUCLEOTIDE SEQUENCE</scope>
</reference>
<reference evidence="1" key="2">
    <citation type="submission" date="2022-01" db="EMBL/GenBank/DDBJ databases">
        <authorList>
            <person name="Yamashiro T."/>
            <person name="Shiraishi A."/>
            <person name="Satake H."/>
            <person name="Nakayama K."/>
        </authorList>
    </citation>
    <scope>NUCLEOTIDE SEQUENCE</scope>
</reference>
<gene>
    <name evidence="1" type="ORF">Tco_0820075</name>
</gene>
<evidence type="ECO:0000313" key="2">
    <source>
        <dbReference type="Proteomes" id="UP001151760"/>
    </source>
</evidence>
<protein>
    <submittedName>
        <fullName evidence="1">Uncharacterized protein</fullName>
    </submittedName>
</protein>
<proteinExistence type="predicted"/>
<sequence length="130" mass="14492">MEWLSYLSRESVVSAMVDPVEIVQPAVEGKEFLDKRKKLQDFETELTNVSQADASGVATEMVTLNATIKFNFRNRGTFFGVHVPSTIVDLAHTELTLATGSIKKFYQSRKGHRIVSVNVRGVGVPYMVEV</sequence>
<keyword evidence="2" id="KW-1185">Reference proteome</keyword>